<evidence type="ECO:0000313" key="2">
    <source>
        <dbReference type="Proteomes" id="UP000290572"/>
    </source>
</evidence>
<dbReference type="EMBL" id="QBIY01013002">
    <property type="protein sequence ID" value="RXN13096.1"/>
    <property type="molecule type" value="Genomic_DNA"/>
</dbReference>
<proteinExistence type="predicted"/>
<name>A0A498M0V5_LABRO</name>
<accession>A0A498M0V5</accession>
<comment type="caution">
    <text evidence="1">The sequence shown here is derived from an EMBL/GenBank/DDBJ whole genome shotgun (WGS) entry which is preliminary data.</text>
</comment>
<sequence>MHLVIIPEPNMYVQLFLLACVIKAFIKHENETRSPVTPNSSLLQRFLSRVNLKPGAEESITWGSKFLITAEDPVICGPSSLTAAEDQVTGNPKFLAAREDLVSGGSAFLIDSEGVVPVTE</sequence>
<keyword evidence="2" id="KW-1185">Reference proteome</keyword>
<gene>
    <name evidence="1" type="ORF">ROHU_009857</name>
</gene>
<dbReference type="Proteomes" id="UP000290572">
    <property type="component" value="Unassembled WGS sequence"/>
</dbReference>
<reference evidence="1 2" key="1">
    <citation type="submission" date="2018-03" db="EMBL/GenBank/DDBJ databases">
        <title>Draft genome sequence of Rohu Carp (Labeo rohita).</title>
        <authorList>
            <person name="Das P."/>
            <person name="Kushwaha B."/>
            <person name="Joshi C.G."/>
            <person name="Kumar D."/>
            <person name="Nagpure N.S."/>
            <person name="Sahoo L."/>
            <person name="Das S.P."/>
            <person name="Bit A."/>
            <person name="Patnaik S."/>
            <person name="Meher P.K."/>
            <person name="Jayasankar P."/>
            <person name="Koringa P.G."/>
            <person name="Patel N.V."/>
            <person name="Hinsu A.T."/>
            <person name="Kumar R."/>
            <person name="Pandey M."/>
            <person name="Agarwal S."/>
            <person name="Srivastava S."/>
            <person name="Singh M."/>
            <person name="Iquebal M.A."/>
            <person name="Jaiswal S."/>
            <person name="Angadi U.B."/>
            <person name="Kumar N."/>
            <person name="Raza M."/>
            <person name="Shah T.M."/>
            <person name="Rai A."/>
            <person name="Jena J.K."/>
        </authorList>
    </citation>
    <scope>NUCLEOTIDE SEQUENCE [LARGE SCALE GENOMIC DNA]</scope>
    <source>
        <strain evidence="1">DASCIFA01</strain>
        <tissue evidence="1">Testis</tissue>
    </source>
</reference>
<organism evidence="1 2">
    <name type="scientific">Labeo rohita</name>
    <name type="common">Indian major carp</name>
    <name type="synonym">Cyprinus rohita</name>
    <dbReference type="NCBI Taxonomy" id="84645"/>
    <lineage>
        <taxon>Eukaryota</taxon>
        <taxon>Metazoa</taxon>
        <taxon>Chordata</taxon>
        <taxon>Craniata</taxon>
        <taxon>Vertebrata</taxon>
        <taxon>Euteleostomi</taxon>
        <taxon>Actinopterygii</taxon>
        <taxon>Neopterygii</taxon>
        <taxon>Teleostei</taxon>
        <taxon>Ostariophysi</taxon>
        <taxon>Cypriniformes</taxon>
        <taxon>Cyprinidae</taxon>
        <taxon>Labeoninae</taxon>
        <taxon>Labeonini</taxon>
        <taxon>Labeo</taxon>
    </lineage>
</organism>
<evidence type="ECO:0000313" key="1">
    <source>
        <dbReference type="EMBL" id="RXN13096.1"/>
    </source>
</evidence>
<dbReference type="AlphaFoldDB" id="A0A498M0V5"/>
<protein>
    <submittedName>
        <fullName evidence="1">Uncharacterized protein</fullName>
    </submittedName>
</protein>